<protein>
    <submittedName>
        <fullName evidence="2">Uncharacterized protein</fullName>
    </submittedName>
</protein>
<organism evidence="2 3">
    <name type="scientific">Nocardia mexicana</name>
    <dbReference type="NCBI Taxonomy" id="279262"/>
    <lineage>
        <taxon>Bacteria</taxon>
        <taxon>Bacillati</taxon>
        <taxon>Actinomycetota</taxon>
        <taxon>Actinomycetes</taxon>
        <taxon>Mycobacteriales</taxon>
        <taxon>Nocardiaceae</taxon>
        <taxon>Nocardia</taxon>
    </lineage>
</organism>
<evidence type="ECO:0000313" key="3">
    <source>
        <dbReference type="Proteomes" id="UP000255355"/>
    </source>
</evidence>
<keyword evidence="3" id="KW-1185">Reference proteome</keyword>
<feature type="compositionally biased region" description="Polar residues" evidence="1">
    <location>
        <begin position="34"/>
        <end position="44"/>
    </location>
</feature>
<dbReference type="Proteomes" id="UP000255355">
    <property type="component" value="Unassembled WGS sequence"/>
</dbReference>
<proteinExistence type="predicted"/>
<evidence type="ECO:0000313" key="2">
    <source>
        <dbReference type="EMBL" id="RDI49723.1"/>
    </source>
</evidence>
<feature type="region of interest" description="Disordered" evidence="1">
    <location>
        <begin position="1"/>
        <end position="44"/>
    </location>
</feature>
<dbReference type="AlphaFoldDB" id="A0A370H184"/>
<sequence length="107" mass="11738">MYPSQPVAPEGPRHAAPPTIGGPLPGQPPRMVNMNHSSSGQNPAKHNALASFVTYVKAIENLDRHRFPDEYAEHTDRIRELKPFLKAHGILDVMEIKNPEVAGILGV</sequence>
<reference evidence="2 3" key="1">
    <citation type="submission" date="2018-07" db="EMBL/GenBank/DDBJ databases">
        <title>Genomic Encyclopedia of Type Strains, Phase IV (KMG-IV): sequencing the most valuable type-strain genomes for metagenomic binning, comparative biology and taxonomic classification.</title>
        <authorList>
            <person name="Goeker M."/>
        </authorList>
    </citation>
    <scope>NUCLEOTIDE SEQUENCE [LARGE SCALE GENOMIC DNA]</scope>
    <source>
        <strain evidence="2 3">DSM 44952</strain>
    </source>
</reference>
<comment type="caution">
    <text evidence="2">The sequence shown here is derived from an EMBL/GenBank/DDBJ whole genome shotgun (WGS) entry which is preliminary data.</text>
</comment>
<evidence type="ECO:0000256" key="1">
    <source>
        <dbReference type="SAM" id="MobiDB-lite"/>
    </source>
</evidence>
<name>A0A370H184_9NOCA</name>
<accession>A0A370H184</accession>
<dbReference type="EMBL" id="QQAZ01000006">
    <property type="protein sequence ID" value="RDI49723.1"/>
    <property type="molecule type" value="Genomic_DNA"/>
</dbReference>
<dbReference type="STRING" id="1210089.GCA_001613165_02326"/>
<dbReference type="OrthoDB" id="4563507at2"/>
<gene>
    <name evidence="2" type="ORF">DFR68_106159</name>
</gene>